<proteinExistence type="predicted"/>
<dbReference type="InterPro" id="IPR002933">
    <property type="entry name" value="Peptidase_M20"/>
</dbReference>
<keyword evidence="1" id="KW-0479">Metal-binding</keyword>
<dbReference type="RefSeq" id="WP_108022596.1">
    <property type="nucleotide sequence ID" value="NZ_QBKR01000007.1"/>
</dbReference>
<evidence type="ECO:0000259" key="2">
    <source>
        <dbReference type="Pfam" id="PF07687"/>
    </source>
</evidence>
<sequence length="379" mass="41880">MNEVHQQILRQRNEILQTWRKLHSLAEPSWKEKETSGFIREKLRDQGLPVQTYENHFGLTAEIKGRKPDVIALRADLDALVQEVNGTLRPNHSCGHDAHSTMVLHTALHLARCAGRLNHTIRFIFQPAEEKGQGALQMMKDRALDDVKLLVGIHLRPRSEIPFRQAAPVIIHGSAANLTGVIKGTPAHASRPEDGNNAIEAAACLIQTIRGIRLKSSHSHSVKITELHSGGNATNIIPDTARFTFDMRADTNEAMEELMEKALQAVEKTAEWTGTAIHSKVEDFLPAASFHPKAVDVAKNAIVSTLGEQNLVPVCRSPGGEDFHFYALKNPHIASTMIGLGCDLQPGLHHPDMTFNQEALTDGTEILTKMVLQADPLEW</sequence>
<dbReference type="Pfam" id="PF07687">
    <property type="entry name" value="M20_dimer"/>
    <property type="match status" value="1"/>
</dbReference>
<dbReference type="InterPro" id="IPR017439">
    <property type="entry name" value="Amidohydrolase"/>
</dbReference>
<dbReference type="GO" id="GO:0046872">
    <property type="term" value="F:metal ion binding"/>
    <property type="evidence" value="ECO:0007669"/>
    <property type="project" value="UniProtKB-KW"/>
</dbReference>
<dbReference type="GO" id="GO:0016787">
    <property type="term" value="F:hydrolase activity"/>
    <property type="evidence" value="ECO:0007669"/>
    <property type="project" value="UniProtKB-KW"/>
</dbReference>
<feature type="binding site" evidence="1">
    <location>
        <position position="94"/>
    </location>
    <ligand>
        <name>Mn(2+)</name>
        <dbReference type="ChEBI" id="CHEBI:29035"/>
        <label>2</label>
    </ligand>
</feature>
<dbReference type="PANTHER" id="PTHR11014:SF122">
    <property type="entry name" value="AMIDOHYDROLASE AMHX"/>
    <property type="match status" value="1"/>
</dbReference>
<reference evidence="3 4" key="1">
    <citation type="submission" date="2018-04" db="EMBL/GenBank/DDBJ databases">
        <title>Genomic Encyclopedia of Archaeal and Bacterial Type Strains, Phase II (KMG-II): from individual species to whole genera.</title>
        <authorList>
            <person name="Goeker M."/>
        </authorList>
    </citation>
    <scope>NUCLEOTIDE SEQUENCE [LARGE SCALE GENOMIC DNA]</scope>
    <source>
        <strain evidence="3 4">DSM 45787</strain>
    </source>
</reference>
<protein>
    <submittedName>
        <fullName evidence="3">Amidohydrolase</fullName>
    </submittedName>
</protein>
<dbReference type="NCBIfam" id="TIGR01891">
    <property type="entry name" value="amidohydrolases"/>
    <property type="match status" value="1"/>
</dbReference>
<dbReference type="Gene3D" id="3.30.70.360">
    <property type="match status" value="1"/>
</dbReference>
<feature type="binding site" evidence="1">
    <location>
        <position position="154"/>
    </location>
    <ligand>
        <name>Mn(2+)</name>
        <dbReference type="ChEBI" id="CHEBI:29035"/>
        <label>2</label>
    </ligand>
</feature>
<organism evidence="3 4">
    <name type="scientific">Melghirimyces profundicolus</name>
    <dbReference type="NCBI Taxonomy" id="1242148"/>
    <lineage>
        <taxon>Bacteria</taxon>
        <taxon>Bacillati</taxon>
        <taxon>Bacillota</taxon>
        <taxon>Bacilli</taxon>
        <taxon>Bacillales</taxon>
        <taxon>Thermoactinomycetaceae</taxon>
        <taxon>Melghirimyces</taxon>
    </lineage>
</organism>
<feature type="binding site" evidence="1">
    <location>
        <position position="130"/>
    </location>
    <ligand>
        <name>Mn(2+)</name>
        <dbReference type="ChEBI" id="CHEBI:29035"/>
        <label>2</label>
    </ligand>
</feature>
<dbReference type="InterPro" id="IPR036264">
    <property type="entry name" value="Bact_exopeptidase_dim_dom"/>
</dbReference>
<name>A0A2T6BZ06_9BACL</name>
<keyword evidence="4" id="KW-1185">Reference proteome</keyword>
<dbReference type="SUPFAM" id="SSF53187">
    <property type="entry name" value="Zn-dependent exopeptidases"/>
    <property type="match status" value="1"/>
</dbReference>
<comment type="cofactor">
    <cofactor evidence="1">
        <name>Mn(2+)</name>
        <dbReference type="ChEBI" id="CHEBI:29035"/>
    </cofactor>
    <text evidence="1">The Mn(2+) ion enhances activity.</text>
</comment>
<feature type="domain" description="Peptidase M20 dimerisation" evidence="2">
    <location>
        <begin position="178"/>
        <end position="272"/>
    </location>
</feature>
<evidence type="ECO:0000256" key="1">
    <source>
        <dbReference type="PIRSR" id="PIRSR005962-1"/>
    </source>
</evidence>
<comment type="caution">
    <text evidence="3">The sequence shown here is derived from an EMBL/GenBank/DDBJ whole genome shotgun (WGS) entry which is preliminary data.</text>
</comment>
<keyword evidence="3" id="KW-0378">Hydrolase</keyword>
<dbReference type="AlphaFoldDB" id="A0A2T6BZ06"/>
<keyword evidence="1" id="KW-0464">Manganese</keyword>
<feature type="binding site" evidence="1">
    <location>
        <position position="96"/>
    </location>
    <ligand>
        <name>Mn(2+)</name>
        <dbReference type="ChEBI" id="CHEBI:29035"/>
        <label>2</label>
    </ligand>
</feature>
<dbReference type="Gene3D" id="3.40.630.10">
    <property type="entry name" value="Zn peptidases"/>
    <property type="match status" value="1"/>
</dbReference>
<dbReference type="InterPro" id="IPR011650">
    <property type="entry name" value="Peptidase_M20_dimer"/>
</dbReference>
<evidence type="ECO:0000313" key="4">
    <source>
        <dbReference type="Proteomes" id="UP000244240"/>
    </source>
</evidence>
<feature type="binding site" evidence="1">
    <location>
        <position position="349"/>
    </location>
    <ligand>
        <name>Mn(2+)</name>
        <dbReference type="ChEBI" id="CHEBI:29035"/>
        <label>2</label>
    </ligand>
</feature>
<dbReference type="PANTHER" id="PTHR11014">
    <property type="entry name" value="PEPTIDASE M20 FAMILY MEMBER"/>
    <property type="match status" value="1"/>
</dbReference>
<accession>A0A2T6BZ06</accession>
<dbReference type="OrthoDB" id="9776731at2"/>
<evidence type="ECO:0000313" key="3">
    <source>
        <dbReference type="EMBL" id="PTX61300.1"/>
    </source>
</evidence>
<gene>
    <name evidence="3" type="ORF">C8P63_10795</name>
</gene>
<dbReference type="SUPFAM" id="SSF55031">
    <property type="entry name" value="Bacterial exopeptidase dimerisation domain"/>
    <property type="match status" value="1"/>
</dbReference>
<dbReference type="Pfam" id="PF01546">
    <property type="entry name" value="Peptidase_M20"/>
    <property type="match status" value="1"/>
</dbReference>
<dbReference type="PIRSF" id="PIRSF005962">
    <property type="entry name" value="Pept_M20D_amidohydro"/>
    <property type="match status" value="1"/>
</dbReference>
<dbReference type="EMBL" id="QBKR01000007">
    <property type="protein sequence ID" value="PTX61300.1"/>
    <property type="molecule type" value="Genomic_DNA"/>
</dbReference>
<dbReference type="Proteomes" id="UP000244240">
    <property type="component" value="Unassembled WGS sequence"/>
</dbReference>